<proteinExistence type="predicted"/>
<dbReference type="EMBL" id="KZ305094">
    <property type="protein sequence ID" value="PIA27457.1"/>
    <property type="molecule type" value="Genomic_DNA"/>
</dbReference>
<feature type="domain" description="Root UVB sensitive protein C-terminal" evidence="1">
    <location>
        <begin position="2"/>
        <end position="41"/>
    </location>
</feature>
<dbReference type="InParanoid" id="A0A2G5C9D6"/>
<accession>A0A2G5C9D6</accession>
<dbReference type="Pfam" id="PF24160">
    <property type="entry name" value="UVB_sens_C"/>
    <property type="match status" value="1"/>
</dbReference>
<organism evidence="2 3">
    <name type="scientific">Aquilegia coerulea</name>
    <name type="common">Rocky mountain columbine</name>
    <dbReference type="NCBI Taxonomy" id="218851"/>
    <lineage>
        <taxon>Eukaryota</taxon>
        <taxon>Viridiplantae</taxon>
        <taxon>Streptophyta</taxon>
        <taxon>Embryophyta</taxon>
        <taxon>Tracheophyta</taxon>
        <taxon>Spermatophyta</taxon>
        <taxon>Magnoliopsida</taxon>
        <taxon>Ranunculales</taxon>
        <taxon>Ranunculaceae</taxon>
        <taxon>Thalictroideae</taxon>
        <taxon>Aquilegia</taxon>
    </lineage>
</organism>
<protein>
    <recommendedName>
        <fullName evidence="1">Root UVB sensitive protein C-terminal domain-containing protein</fullName>
    </recommendedName>
</protein>
<evidence type="ECO:0000259" key="1">
    <source>
        <dbReference type="Pfam" id="PF24160"/>
    </source>
</evidence>
<sequence length="51" mass="6023">MHAESQEWMDKHYEVFTAKLRSSGWQTQRLLASAIVWKANWNCVPSNDENK</sequence>
<dbReference type="AlphaFoldDB" id="A0A2G5C9D6"/>
<reference evidence="2 3" key="1">
    <citation type="submission" date="2017-09" db="EMBL/GenBank/DDBJ databases">
        <title>WGS assembly of Aquilegia coerulea Goldsmith.</title>
        <authorList>
            <person name="Hodges S."/>
            <person name="Kramer E."/>
            <person name="Nordborg M."/>
            <person name="Tomkins J."/>
            <person name="Borevitz J."/>
            <person name="Derieg N."/>
            <person name="Yan J."/>
            <person name="Mihaltcheva S."/>
            <person name="Hayes R.D."/>
            <person name="Rokhsar D."/>
        </authorList>
    </citation>
    <scope>NUCLEOTIDE SEQUENCE [LARGE SCALE GENOMIC DNA]</scope>
    <source>
        <strain evidence="3">cv. Goldsmith</strain>
    </source>
</reference>
<dbReference type="OrthoDB" id="364779at2759"/>
<name>A0A2G5C9D6_AQUCA</name>
<keyword evidence="3" id="KW-1185">Reference proteome</keyword>
<dbReference type="InterPro" id="IPR055412">
    <property type="entry name" value="UVB_sens_C"/>
</dbReference>
<dbReference type="Proteomes" id="UP000230069">
    <property type="component" value="Unassembled WGS sequence"/>
</dbReference>
<gene>
    <name evidence="2" type="ORF">AQUCO_07700015v1</name>
</gene>
<evidence type="ECO:0000313" key="3">
    <source>
        <dbReference type="Proteomes" id="UP000230069"/>
    </source>
</evidence>
<evidence type="ECO:0000313" key="2">
    <source>
        <dbReference type="EMBL" id="PIA27457.1"/>
    </source>
</evidence>